<name>A0A9P7EE92_9AGAM</name>
<sequence>MHMKFIPSVLSALKALLKGSIWFLCKVISIFFGRREYPLPPPPPPIPSSALYSPSDLPYESAHPLHRRSYERTRLQQQQRAPPVSPNVTIVTEPAQSHIPQRSRRSSGPELATEPRRQPSV</sequence>
<dbReference type="EMBL" id="JABBWG010000011">
    <property type="protein sequence ID" value="KAG1818706.1"/>
    <property type="molecule type" value="Genomic_DNA"/>
</dbReference>
<proteinExistence type="predicted"/>
<keyword evidence="3" id="KW-1185">Reference proteome</keyword>
<dbReference type="Proteomes" id="UP000807769">
    <property type="component" value="Unassembled WGS sequence"/>
</dbReference>
<feature type="compositionally biased region" description="Polar residues" evidence="1">
    <location>
        <begin position="75"/>
        <end position="100"/>
    </location>
</feature>
<evidence type="ECO:0000256" key="1">
    <source>
        <dbReference type="SAM" id="MobiDB-lite"/>
    </source>
</evidence>
<comment type="caution">
    <text evidence="2">The sequence shown here is derived from an EMBL/GenBank/DDBJ whole genome shotgun (WGS) entry which is preliminary data.</text>
</comment>
<feature type="region of interest" description="Disordered" evidence="1">
    <location>
        <begin position="43"/>
        <end position="121"/>
    </location>
</feature>
<accession>A0A9P7EE92</accession>
<gene>
    <name evidence="2" type="ORF">BJ212DRAFT_104405</name>
</gene>
<protein>
    <submittedName>
        <fullName evidence="2">Uncharacterized protein</fullName>
    </submittedName>
</protein>
<dbReference type="OrthoDB" id="2690458at2759"/>
<dbReference type="RefSeq" id="XP_041194578.1">
    <property type="nucleotide sequence ID" value="XM_041328920.1"/>
</dbReference>
<evidence type="ECO:0000313" key="3">
    <source>
        <dbReference type="Proteomes" id="UP000807769"/>
    </source>
</evidence>
<dbReference type="AlphaFoldDB" id="A0A9P7EE92"/>
<evidence type="ECO:0000313" key="2">
    <source>
        <dbReference type="EMBL" id="KAG1818706.1"/>
    </source>
</evidence>
<organism evidence="2 3">
    <name type="scientific">Suillus subaureus</name>
    <dbReference type="NCBI Taxonomy" id="48587"/>
    <lineage>
        <taxon>Eukaryota</taxon>
        <taxon>Fungi</taxon>
        <taxon>Dikarya</taxon>
        <taxon>Basidiomycota</taxon>
        <taxon>Agaricomycotina</taxon>
        <taxon>Agaricomycetes</taxon>
        <taxon>Agaricomycetidae</taxon>
        <taxon>Boletales</taxon>
        <taxon>Suillineae</taxon>
        <taxon>Suillaceae</taxon>
        <taxon>Suillus</taxon>
    </lineage>
</organism>
<dbReference type="GeneID" id="64622937"/>
<reference evidence="2" key="1">
    <citation type="journal article" date="2020" name="New Phytol.">
        <title>Comparative genomics reveals dynamic genome evolution in host specialist ectomycorrhizal fungi.</title>
        <authorList>
            <person name="Lofgren L.A."/>
            <person name="Nguyen N.H."/>
            <person name="Vilgalys R."/>
            <person name="Ruytinx J."/>
            <person name="Liao H.L."/>
            <person name="Branco S."/>
            <person name="Kuo A."/>
            <person name="LaButti K."/>
            <person name="Lipzen A."/>
            <person name="Andreopoulos W."/>
            <person name="Pangilinan J."/>
            <person name="Riley R."/>
            <person name="Hundley H."/>
            <person name="Na H."/>
            <person name="Barry K."/>
            <person name="Grigoriev I.V."/>
            <person name="Stajich J.E."/>
            <person name="Kennedy P.G."/>
        </authorList>
    </citation>
    <scope>NUCLEOTIDE SEQUENCE</scope>
    <source>
        <strain evidence="2">MN1</strain>
    </source>
</reference>